<dbReference type="Pfam" id="PF00356">
    <property type="entry name" value="LacI"/>
    <property type="match status" value="1"/>
</dbReference>
<dbReference type="PANTHER" id="PTHR30146">
    <property type="entry name" value="LACI-RELATED TRANSCRIPTIONAL REPRESSOR"/>
    <property type="match status" value="1"/>
</dbReference>
<protein>
    <submittedName>
        <fullName evidence="5">DNA-binding LacI/PurR family transcriptional regulator</fullName>
    </submittedName>
</protein>
<accession>A0A7W0CTX8</accession>
<comment type="caution">
    <text evidence="5">The sequence shown here is derived from an EMBL/GenBank/DDBJ whole genome shotgun (WGS) entry which is preliminary data.</text>
</comment>
<dbReference type="InterPro" id="IPR010982">
    <property type="entry name" value="Lambda_DNA-bd_dom_sf"/>
</dbReference>
<keyword evidence="1" id="KW-0805">Transcription regulation</keyword>
<organism evidence="5 6">
    <name type="scientific">Nonomuraea soli</name>
    <dbReference type="NCBI Taxonomy" id="1032476"/>
    <lineage>
        <taxon>Bacteria</taxon>
        <taxon>Bacillati</taxon>
        <taxon>Actinomycetota</taxon>
        <taxon>Actinomycetes</taxon>
        <taxon>Streptosporangiales</taxon>
        <taxon>Streptosporangiaceae</taxon>
        <taxon>Nonomuraea</taxon>
    </lineage>
</organism>
<dbReference type="Pfam" id="PF13377">
    <property type="entry name" value="Peripla_BP_3"/>
    <property type="match status" value="1"/>
</dbReference>
<dbReference type="CDD" id="cd06267">
    <property type="entry name" value="PBP1_LacI_sugar_binding-like"/>
    <property type="match status" value="1"/>
</dbReference>
<sequence length="332" mass="35833">MTEDIQRRPPTSVDVARAAGVSQATVSYVLNDNPNARVSEKTRERVREAAERLGYVPHASARALRTGHSGLVLLPLPMARTGRLAQEWLDALGDALNDAGYTLVYYGERKLKGIAAARDWAALRPVSIIVDSERLTKASVELLKSSGTRAVFGIGSEPSPLVPSMVLDHRQVGELAARHLVERGCRRLGAIVPREAGIDVMGANRWRGVCRVAPDAARLDLAFSEDEARELVAGGDLPDGVFAYNDEYAMLLISALHDAGLRVPDDVAVVGADDLPIASLMRPRLTSVHFDPTANPVELVTLLDEIVRGEREAADGTVVDLFAPRLVVRDSA</sequence>
<evidence type="ECO:0000313" key="6">
    <source>
        <dbReference type="Proteomes" id="UP000530928"/>
    </source>
</evidence>
<dbReference type="GO" id="GO:0000976">
    <property type="term" value="F:transcription cis-regulatory region binding"/>
    <property type="evidence" value="ECO:0007669"/>
    <property type="project" value="TreeGrafter"/>
</dbReference>
<evidence type="ECO:0000256" key="1">
    <source>
        <dbReference type="ARBA" id="ARBA00023015"/>
    </source>
</evidence>
<dbReference type="Proteomes" id="UP000530928">
    <property type="component" value="Unassembled WGS sequence"/>
</dbReference>
<gene>
    <name evidence="5" type="ORF">HNR30_008657</name>
</gene>
<evidence type="ECO:0000256" key="2">
    <source>
        <dbReference type="ARBA" id="ARBA00023125"/>
    </source>
</evidence>
<keyword evidence="3" id="KW-0804">Transcription</keyword>
<keyword evidence="2 5" id="KW-0238">DNA-binding</keyword>
<evidence type="ECO:0000256" key="3">
    <source>
        <dbReference type="ARBA" id="ARBA00023163"/>
    </source>
</evidence>
<dbReference type="Gene3D" id="3.40.50.2300">
    <property type="match status" value="2"/>
</dbReference>
<reference evidence="5 6" key="1">
    <citation type="submission" date="2020-07" db="EMBL/GenBank/DDBJ databases">
        <title>Genomic Encyclopedia of Type Strains, Phase IV (KMG-IV): sequencing the most valuable type-strain genomes for metagenomic binning, comparative biology and taxonomic classification.</title>
        <authorList>
            <person name="Goeker M."/>
        </authorList>
    </citation>
    <scope>NUCLEOTIDE SEQUENCE [LARGE SCALE GENOMIC DNA]</scope>
    <source>
        <strain evidence="5 6">DSM 45533</strain>
    </source>
</reference>
<proteinExistence type="predicted"/>
<dbReference type="Gene3D" id="1.10.260.40">
    <property type="entry name" value="lambda repressor-like DNA-binding domains"/>
    <property type="match status" value="1"/>
</dbReference>
<name>A0A7W0CTX8_9ACTN</name>
<dbReference type="SUPFAM" id="SSF53822">
    <property type="entry name" value="Periplasmic binding protein-like I"/>
    <property type="match status" value="1"/>
</dbReference>
<keyword evidence="6" id="KW-1185">Reference proteome</keyword>
<dbReference type="SMART" id="SM00354">
    <property type="entry name" value="HTH_LACI"/>
    <property type="match status" value="1"/>
</dbReference>
<dbReference type="GO" id="GO:0003700">
    <property type="term" value="F:DNA-binding transcription factor activity"/>
    <property type="evidence" value="ECO:0007669"/>
    <property type="project" value="TreeGrafter"/>
</dbReference>
<dbReference type="InterPro" id="IPR000843">
    <property type="entry name" value="HTH_LacI"/>
</dbReference>
<dbReference type="CDD" id="cd01392">
    <property type="entry name" value="HTH_LacI"/>
    <property type="match status" value="1"/>
</dbReference>
<dbReference type="RefSeq" id="WP_181615953.1">
    <property type="nucleotide sequence ID" value="NZ_BAABAM010000010.1"/>
</dbReference>
<dbReference type="PROSITE" id="PS50932">
    <property type="entry name" value="HTH_LACI_2"/>
    <property type="match status" value="1"/>
</dbReference>
<dbReference type="InterPro" id="IPR046335">
    <property type="entry name" value="LacI/GalR-like_sensor"/>
</dbReference>
<dbReference type="InterPro" id="IPR028082">
    <property type="entry name" value="Peripla_BP_I"/>
</dbReference>
<feature type="domain" description="HTH lacI-type" evidence="4">
    <location>
        <begin position="10"/>
        <end position="66"/>
    </location>
</feature>
<dbReference type="PANTHER" id="PTHR30146:SF153">
    <property type="entry name" value="LACTOSE OPERON REPRESSOR"/>
    <property type="match status" value="1"/>
</dbReference>
<dbReference type="AlphaFoldDB" id="A0A7W0CTX8"/>
<dbReference type="EMBL" id="JACDUR010000010">
    <property type="protein sequence ID" value="MBA2897261.1"/>
    <property type="molecule type" value="Genomic_DNA"/>
</dbReference>
<dbReference type="SUPFAM" id="SSF47413">
    <property type="entry name" value="lambda repressor-like DNA-binding domains"/>
    <property type="match status" value="1"/>
</dbReference>
<evidence type="ECO:0000259" key="4">
    <source>
        <dbReference type="PROSITE" id="PS50932"/>
    </source>
</evidence>
<evidence type="ECO:0000313" key="5">
    <source>
        <dbReference type="EMBL" id="MBA2897261.1"/>
    </source>
</evidence>